<dbReference type="HOGENOM" id="CLU_054422_0_0_1"/>
<organism evidence="3 4">
    <name type="scientific">Exserohilum turcicum (strain 28A)</name>
    <name type="common">Northern leaf blight fungus</name>
    <name type="synonym">Setosphaeria turcica</name>
    <dbReference type="NCBI Taxonomy" id="671987"/>
    <lineage>
        <taxon>Eukaryota</taxon>
        <taxon>Fungi</taxon>
        <taxon>Dikarya</taxon>
        <taxon>Ascomycota</taxon>
        <taxon>Pezizomycotina</taxon>
        <taxon>Dothideomycetes</taxon>
        <taxon>Pleosporomycetidae</taxon>
        <taxon>Pleosporales</taxon>
        <taxon>Pleosporineae</taxon>
        <taxon>Pleosporaceae</taxon>
        <taxon>Exserohilum</taxon>
    </lineage>
</organism>
<dbReference type="GeneID" id="19405215"/>
<feature type="region of interest" description="Disordered" evidence="1">
    <location>
        <begin position="114"/>
        <end position="156"/>
    </location>
</feature>
<keyword evidence="2" id="KW-0812">Transmembrane</keyword>
<dbReference type="RefSeq" id="XP_008029519.1">
    <property type="nucleotide sequence ID" value="XM_008031328.1"/>
</dbReference>
<evidence type="ECO:0000313" key="4">
    <source>
        <dbReference type="Proteomes" id="UP000016935"/>
    </source>
</evidence>
<feature type="compositionally biased region" description="Low complexity" evidence="1">
    <location>
        <begin position="144"/>
        <end position="156"/>
    </location>
</feature>
<dbReference type="Proteomes" id="UP000016935">
    <property type="component" value="Unassembled WGS sequence"/>
</dbReference>
<keyword evidence="2" id="KW-0472">Membrane</keyword>
<evidence type="ECO:0000256" key="2">
    <source>
        <dbReference type="SAM" id="Phobius"/>
    </source>
</evidence>
<feature type="non-terminal residue" evidence="3">
    <location>
        <position position="267"/>
    </location>
</feature>
<reference evidence="3 4" key="2">
    <citation type="journal article" date="2013" name="PLoS Genet.">
        <title>Comparative genome structure, secondary metabolite, and effector coding capacity across Cochliobolus pathogens.</title>
        <authorList>
            <person name="Condon B.J."/>
            <person name="Leng Y."/>
            <person name="Wu D."/>
            <person name="Bushley K.E."/>
            <person name="Ohm R.A."/>
            <person name="Otillar R."/>
            <person name="Martin J."/>
            <person name="Schackwitz W."/>
            <person name="Grimwood J."/>
            <person name="MohdZainudin N."/>
            <person name="Xue C."/>
            <person name="Wang R."/>
            <person name="Manning V.A."/>
            <person name="Dhillon B."/>
            <person name="Tu Z.J."/>
            <person name="Steffenson B.J."/>
            <person name="Salamov A."/>
            <person name="Sun H."/>
            <person name="Lowry S."/>
            <person name="LaButti K."/>
            <person name="Han J."/>
            <person name="Copeland A."/>
            <person name="Lindquist E."/>
            <person name="Barry K."/>
            <person name="Schmutz J."/>
            <person name="Baker S.E."/>
            <person name="Ciuffetti L.M."/>
            <person name="Grigoriev I.V."/>
            <person name="Zhong S."/>
            <person name="Turgeon B.G."/>
        </authorList>
    </citation>
    <scope>NUCLEOTIDE SEQUENCE [LARGE SCALE GENOMIC DNA]</scope>
    <source>
        <strain evidence="4">28A</strain>
    </source>
</reference>
<dbReference type="OrthoDB" id="3547571at2759"/>
<name>R0IC82_EXST2</name>
<evidence type="ECO:0000313" key="3">
    <source>
        <dbReference type="EMBL" id="EOA82826.1"/>
    </source>
</evidence>
<dbReference type="AlphaFoldDB" id="R0IC82"/>
<feature type="compositionally biased region" description="Polar residues" evidence="1">
    <location>
        <begin position="130"/>
        <end position="143"/>
    </location>
</feature>
<feature type="non-terminal residue" evidence="3">
    <location>
        <position position="1"/>
    </location>
</feature>
<feature type="compositionally biased region" description="Low complexity" evidence="1">
    <location>
        <begin position="116"/>
        <end position="129"/>
    </location>
</feature>
<accession>R0IC82</accession>
<dbReference type="EMBL" id="KB908844">
    <property type="protein sequence ID" value="EOA82826.1"/>
    <property type="molecule type" value="Genomic_DNA"/>
</dbReference>
<evidence type="ECO:0000256" key="1">
    <source>
        <dbReference type="SAM" id="MobiDB-lite"/>
    </source>
</evidence>
<dbReference type="eggNOG" id="ENOG502SS51">
    <property type="taxonomic scope" value="Eukaryota"/>
</dbReference>
<feature type="transmembrane region" description="Helical" evidence="2">
    <location>
        <begin position="177"/>
        <end position="199"/>
    </location>
</feature>
<keyword evidence="2" id="KW-1133">Transmembrane helix</keyword>
<gene>
    <name evidence="3" type="ORF">SETTUDRAFT_56043</name>
</gene>
<reference evidence="3 4" key="1">
    <citation type="journal article" date="2012" name="PLoS Pathog.">
        <title>Diverse lifestyles and strategies of plant pathogenesis encoded in the genomes of eighteen Dothideomycetes fungi.</title>
        <authorList>
            <person name="Ohm R.A."/>
            <person name="Feau N."/>
            <person name="Henrissat B."/>
            <person name="Schoch C.L."/>
            <person name="Horwitz B.A."/>
            <person name="Barry K.W."/>
            <person name="Condon B.J."/>
            <person name="Copeland A.C."/>
            <person name="Dhillon B."/>
            <person name="Glaser F."/>
            <person name="Hesse C.N."/>
            <person name="Kosti I."/>
            <person name="LaButti K."/>
            <person name="Lindquist E.A."/>
            <person name="Lucas S."/>
            <person name="Salamov A.A."/>
            <person name="Bradshaw R.E."/>
            <person name="Ciuffetti L."/>
            <person name="Hamelin R.C."/>
            <person name="Kema G.H.J."/>
            <person name="Lawrence C."/>
            <person name="Scott J.A."/>
            <person name="Spatafora J.W."/>
            <person name="Turgeon B.G."/>
            <person name="de Wit P.J.G.M."/>
            <person name="Zhong S."/>
            <person name="Goodwin S.B."/>
            <person name="Grigoriev I.V."/>
        </authorList>
    </citation>
    <scope>NUCLEOTIDE SEQUENCE [LARGE SCALE GENOMIC DNA]</scope>
    <source>
        <strain evidence="4">28A</strain>
    </source>
</reference>
<keyword evidence="4" id="KW-1185">Reference proteome</keyword>
<sequence>TTCGYLNGDPQSARTAAYGYGCRVDTARGLWGFCPTSVILAEDCGLAGFCVDDHSCTAGCGSFFNQIGITTVSCEKTQFCSTALLLNGRDQSYEYIACGINPVPETLFPVPNAVEASTTSSPSATRSASLGTPNSQSNPPNTREPSSLTTSLEPSSPLLTPYATDTSYAQKFTNTGAIVGGAIGGLSVICLTILGVLLIRRKRRVGEKTDQSPGDIYDDQTAPTDDTRYGGYHSLYAKKGAHWDSSHGPVEMHAGYTASSEPIELMG</sequence>
<protein>
    <submittedName>
        <fullName evidence="3">Uncharacterized protein</fullName>
    </submittedName>
</protein>
<proteinExistence type="predicted"/>